<comment type="caution">
    <text evidence="9">The sequence shown here is derived from an EMBL/GenBank/DDBJ whole genome shotgun (WGS) entry which is preliminary data.</text>
</comment>
<dbReference type="Proteomes" id="UP000518266">
    <property type="component" value="Unassembled WGS sequence"/>
</dbReference>
<reference evidence="9 10" key="1">
    <citation type="submission" date="2020-03" db="EMBL/GenBank/DDBJ databases">
        <title>Dissostichus mawsoni Genome sequencing and assembly.</title>
        <authorList>
            <person name="Park H."/>
        </authorList>
    </citation>
    <scope>NUCLEOTIDE SEQUENCE [LARGE SCALE GENOMIC DNA]</scope>
    <source>
        <strain evidence="9">DM0001</strain>
        <tissue evidence="9">Muscle</tissue>
    </source>
</reference>
<dbReference type="CDD" id="cd02872">
    <property type="entry name" value="GH18_chitolectin_chitotriosidase"/>
    <property type="match status" value="1"/>
</dbReference>
<feature type="domain" description="GH18" evidence="8">
    <location>
        <begin position="22"/>
        <end position="383"/>
    </location>
</feature>
<dbReference type="PANTHER" id="PTHR11177">
    <property type="entry name" value="CHITINASE"/>
    <property type="match status" value="1"/>
</dbReference>
<proteinExistence type="inferred from homology"/>
<dbReference type="OrthoDB" id="76388at2759"/>
<evidence type="ECO:0000256" key="4">
    <source>
        <dbReference type="ARBA" id="ARBA00023295"/>
    </source>
</evidence>
<evidence type="ECO:0000313" key="10">
    <source>
        <dbReference type="Proteomes" id="UP000518266"/>
    </source>
</evidence>
<dbReference type="InterPro" id="IPR017853">
    <property type="entry name" value="GH"/>
</dbReference>
<dbReference type="FunFam" id="3.20.20.80:FF:000007">
    <property type="entry name" value="Acidic mammalian chitinase"/>
    <property type="match status" value="1"/>
</dbReference>
<accession>A0A7J5Z4R9</accession>
<dbReference type="SUPFAM" id="SSF54556">
    <property type="entry name" value="Chitinase insertion domain"/>
    <property type="match status" value="1"/>
</dbReference>
<dbReference type="EMBL" id="JAAKFY010000006">
    <property type="protein sequence ID" value="KAF3856111.1"/>
    <property type="molecule type" value="Genomic_DNA"/>
</dbReference>
<evidence type="ECO:0000259" key="8">
    <source>
        <dbReference type="PROSITE" id="PS51910"/>
    </source>
</evidence>
<dbReference type="PROSITE" id="PS51910">
    <property type="entry name" value="GH18_2"/>
    <property type="match status" value="1"/>
</dbReference>
<dbReference type="PROSITE" id="PS01095">
    <property type="entry name" value="GH18_1"/>
    <property type="match status" value="1"/>
</dbReference>
<feature type="chain" id="PRO_5029789313" description="GH18 domain-containing protein" evidence="7">
    <location>
        <begin position="22"/>
        <end position="553"/>
    </location>
</feature>
<feature type="region of interest" description="Disordered" evidence="6">
    <location>
        <begin position="534"/>
        <end position="553"/>
    </location>
</feature>
<sequence length="553" mass="60321">MGKLLICVGLALLLHVQLGSSYILSCYFTNWGQYRPGAGKYFPTNIDPCLCDHLVYAFAGMDSNMIKTYEWDDVKLYGQFQALKIQNSNLKTLLAVGGWNFGTAKFTAMVSSAANRQTFITSVITFLRQYEFDGLDIDWEYPGSRGSPAVDKERYTVLVQELLSAFEAEGKKTNRPRLMVTAAVSAGKGTIDSGYQIAQIGSVLDYFHVMTYDFHGSWEHNVGENSPLFKSPSDQASMIDFNMDYAMNYWKSNGAPAEKLLVGFPTYGHTFRLAGSDTAVGAPASGPGPAGPFTRQAGFWAYYEQGATLAWDSVQEVPYAFKQGTWVGYDNVRSFQAKIQWLKQSGFGGAMVWSLDLDDFSGTFCGQGKYPLINTIKSGLGTGASCTSRTESPTPSIPPLFQSIPPLLCLAVVAAAAGAAALAFALESLTDSTLTQPTRTTSMSAAREKPTTSTVLKAWSSTPAAKGAHKDFRRCGKNGTIRSKRRKKVHLIKIPALNASCIDNMHTLQGFPCALSSLYTATAGTQRRMNAFMHHPRSKPQSGNWTFPYDGGT</sequence>
<keyword evidence="3" id="KW-1015">Disulfide bond</keyword>
<dbReference type="GO" id="GO:0005576">
    <property type="term" value="C:extracellular region"/>
    <property type="evidence" value="ECO:0007669"/>
    <property type="project" value="TreeGrafter"/>
</dbReference>
<dbReference type="GO" id="GO:0004568">
    <property type="term" value="F:chitinase activity"/>
    <property type="evidence" value="ECO:0007669"/>
    <property type="project" value="TreeGrafter"/>
</dbReference>
<dbReference type="AlphaFoldDB" id="A0A7J5Z4R9"/>
<dbReference type="GO" id="GO:0006032">
    <property type="term" value="P:chitin catabolic process"/>
    <property type="evidence" value="ECO:0007669"/>
    <property type="project" value="TreeGrafter"/>
</dbReference>
<comment type="similarity">
    <text evidence="5">Belongs to the glycosyl hydrolase 18 family.</text>
</comment>
<dbReference type="Gene3D" id="3.10.50.10">
    <property type="match status" value="1"/>
</dbReference>
<dbReference type="InterPro" id="IPR001223">
    <property type="entry name" value="Glyco_hydro18_cat"/>
</dbReference>
<evidence type="ECO:0000256" key="5">
    <source>
        <dbReference type="RuleBase" id="RU004453"/>
    </source>
</evidence>
<protein>
    <recommendedName>
        <fullName evidence="8">GH18 domain-containing protein</fullName>
    </recommendedName>
</protein>
<dbReference type="SUPFAM" id="SSF51445">
    <property type="entry name" value="(Trans)glycosidases"/>
    <property type="match status" value="1"/>
</dbReference>
<evidence type="ECO:0000256" key="2">
    <source>
        <dbReference type="ARBA" id="ARBA00022801"/>
    </source>
</evidence>
<dbReference type="FunFam" id="3.10.50.10:FF:000001">
    <property type="entry name" value="Chitinase 3-like 1"/>
    <property type="match status" value="1"/>
</dbReference>
<dbReference type="Pfam" id="PF00704">
    <property type="entry name" value="Glyco_hydro_18"/>
    <property type="match status" value="1"/>
</dbReference>
<dbReference type="InterPro" id="IPR001579">
    <property type="entry name" value="Glyco_hydro_18_chit_AS"/>
</dbReference>
<evidence type="ECO:0000256" key="1">
    <source>
        <dbReference type="ARBA" id="ARBA00022729"/>
    </source>
</evidence>
<dbReference type="InterPro" id="IPR011583">
    <property type="entry name" value="Chitinase_II/V-like_cat"/>
</dbReference>
<dbReference type="PANTHER" id="PTHR11177:SF188">
    <property type="entry name" value="ACIDIC MAMMALIAN CHITINASE"/>
    <property type="match status" value="1"/>
</dbReference>
<evidence type="ECO:0000313" key="9">
    <source>
        <dbReference type="EMBL" id="KAF3856111.1"/>
    </source>
</evidence>
<evidence type="ECO:0000256" key="7">
    <source>
        <dbReference type="SAM" id="SignalP"/>
    </source>
</evidence>
<dbReference type="GO" id="GO:0005975">
    <property type="term" value="P:carbohydrate metabolic process"/>
    <property type="evidence" value="ECO:0007669"/>
    <property type="project" value="InterPro"/>
</dbReference>
<name>A0A7J5Z4R9_DISMA</name>
<keyword evidence="4" id="KW-0326">Glycosidase</keyword>
<feature type="signal peptide" evidence="7">
    <location>
        <begin position="1"/>
        <end position="21"/>
    </location>
</feature>
<keyword evidence="10" id="KW-1185">Reference proteome</keyword>
<organism evidence="9 10">
    <name type="scientific">Dissostichus mawsoni</name>
    <name type="common">Antarctic cod</name>
    <dbReference type="NCBI Taxonomy" id="36200"/>
    <lineage>
        <taxon>Eukaryota</taxon>
        <taxon>Metazoa</taxon>
        <taxon>Chordata</taxon>
        <taxon>Craniata</taxon>
        <taxon>Vertebrata</taxon>
        <taxon>Euteleostomi</taxon>
        <taxon>Actinopterygii</taxon>
        <taxon>Neopterygii</taxon>
        <taxon>Teleostei</taxon>
        <taxon>Neoteleostei</taxon>
        <taxon>Acanthomorphata</taxon>
        <taxon>Eupercaria</taxon>
        <taxon>Perciformes</taxon>
        <taxon>Notothenioidei</taxon>
        <taxon>Nototheniidae</taxon>
        <taxon>Dissostichus</taxon>
    </lineage>
</organism>
<dbReference type="InterPro" id="IPR050314">
    <property type="entry name" value="Glycosyl_Hydrlase_18"/>
</dbReference>
<gene>
    <name evidence="9" type="ORF">F7725_016834</name>
</gene>
<dbReference type="SMART" id="SM00636">
    <property type="entry name" value="Glyco_18"/>
    <property type="match status" value="1"/>
</dbReference>
<keyword evidence="1 7" id="KW-0732">Signal</keyword>
<dbReference type="InterPro" id="IPR029070">
    <property type="entry name" value="Chitinase_insertion_sf"/>
</dbReference>
<keyword evidence="2" id="KW-0378">Hydrolase</keyword>
<dbReference type="GO" id="GO:0008061">
    <property type="term" value="F:chitin binding"/>
    <property type="evidence" value="ECO:0007669"/>
    <property type="project" value="InterPro"/>
</dbReference>
<evidence type="ECO:0000256" key="3">
    <source>
        <dbReference type="ARBA" id="ARBA00023157"/>
    </source>
</evidence>
<evidence type="ECO:0000256" key="6">
    <source>
        <dbReference type="SAM" id="MobiDB-lite"/>
    </source>
</evidence>
<dbReference type="Gene3D" id="3.20.20.80">
    <property type="entry name" value="Glycosidases"/>
    <property type="match status" value="1"/>
</dbReference>